<dbReference type="SUPFAM" id="SSF53756">
    <property type="entry name" value="UDP-Glycosyltransferase/glycogen phosphorylase"/>
    <property type="match status" value="1"/>
</dbReference>
<accession>A0AB35U4X1</accession>
<dbReference type="CDD" id="cd03794">
    <property type="entry name" value="GT4_WbuB-like"/>
    <property type="match status" value="1"/>
</dbReference>
<proteinExistence type="predicted"/>
<evidence type="ECO:0000313" key="2">
    <source>
        <dbReference type="Proteomes" id="UP001286174"/>
    </source>
</evidence>
<dbReference type="AlphaFoldDB" id="A0AB35U4X1"/>
<dbReference type="Gene3D" id="3.40.50.2000">
    <property type="entry name" value="Glycogen Phosphorylase B"/>
    <property type="match status" value="2"/>
</dbReference>
<sequence>MIKKISKKIAIISLGYLWFPCESGTSRFFDIAMQFVKSGWEVECITTSFQHFKKEPRDQKKILAQNYPFQITFIEAPAYDKNVSLKRVYSNSKAARNLKAYLEGNIEQYDLIYVSIPANNIAAIVTEAARQHDIPCVVDVEDLWPEAMAMVIKNGMIRKVLLHSFTRDAETAYRNASGIIGTSEDYTDRAFKHRARTIPAETVYVGCHLEEFDNGVKQFQNQIIKGANEYWVTYAGSISTSYDIKTLIDAVSELKSENIQLQILGTGSLKDELEEYSRNMKNIHFWGFTEYHHMAAALSKSDIVVNSFVKGAPQSIVNKVGDYLASGKPMINTLENPIFYRLVQEKQIGLNIEPGDSEKLKKAILTLYNNSTLSRQYGLNARRLCEEQFDRSKSYKRIVSMAEELIDH</sequence>
<dbReference type="PANTHER" id="PTHR45947:SF3">
    <property type="entry name" value="SULFOQUINOVOSYL TRANSFERASE SQD2"/>
    <property type="match status" value="1"/>
</dbReference>
<organism evidence="1 2">
    <name type="scientific">Grylomicrobium aquisgranensis</name>
    <dbReference type="NCBI Taxonomy" id="2926318"/>
    <lineage>
        <taxon>Bacteria</taxon>
        <taxon>Bacillati</taxon>
        <taxon>Bacillota</taxon>
        <taxon>Erysipelotrichia</taxon>
        <taxon>Erysipelotrichales</taxon>
        <taxon>Erysipelotrichaceae</taxon>
        <taxon>Grylomicrobium</taxon>
    </lineage>
</organism>
<evidence type="ECO:0000313" key="1">
    <source>
        <dbReference type="EMBL" id="MDX8419935.1"/>
    </source>
</evidence>
<dbReference type="Proteomes" id="UP001286174">
    <property type="component" value="Unassembled WGS sequence"/>
</dbReference>
<gene>
    <name evidence="1" type="ORF">MOZ60_07480</name>
</gene>
<name>A0AB35U4X1_9FIRM</name>
<keyword evidence="2" id="KW-1185">Reference proteome</keyword>
<dbReference type="InterPro" id="IPR050194">
    <property type="entry name" value="Glycosyltransferase_grp1"/>
</dbReference>
<dbReference type="RefSeq" id="WP_370596189.1">
    <property type="nucleotide sequence ID" value="NZ_JALBUR010000017.1"/>
</dbReference>
<dbReference type="GO" id="GO:0016758">
    <property type="term" value="F:hexosyltransferase activity"/>
    <property type="evidence" value="ECO:0007669"/>
    <property type="project" value="TreeGrafter"/>
</dbReference>
<dbReference type="Pfam" id="PF13692">
    <property type="entry name" value="Glyco_trans_1_4"/>
    <property type="match status" value="1"/>
</dbReference>
<reference evidence="1 2" key="1">
    <citation type="submission" date="2022-03" db="EMBL/GenBank/DDBJ databases">
        <title>Novel taxa within the pig intestine.</title>
        <authorList>
            <person name="Wylensek D."/>
            <person name="Bishof K."/>
            <person name="Afrizal A."/>
            <person name="Clavel T."/>
        </authorList>
    </citation>
    <scope>NUCLEOTIDE SEQUENCE [LARGE SCALE GENOMIC DNA]</scope>
    <source>
        <strain evidence="1 2">CLA-KB-P133</strain>
    </source>
</reference>
<protein>
    <submittedName>
        <fullName evidence="1">Glycosyltransferase family 4 protein</fullName>
    </submittedName>
</protein>
<dbReference type="EMBL" id="JALBUR010000017">
    <property type="protein sequence ID" value="MDX8419935.1"/>
    <property type="molecule type" value="Genomic_DNA"/>
</dbReference>
<comment type="caution">
    <text evidence="1">The sequence shown here is derived from an EMBL/GenBank/DDBJ whole genome shotgun (WGS) entry which is preliminary data.</text>
</comment>
<dbReference type="PANTHER" id="PTHR45947">
    <property type="entry name" value="SULFOQUINOVOSYL TRANSFERASE SQD2"/>
    <property type="match status" value="1"/>
</dbReference>